<evidence type="ECO:0000313" key="2">
    <source>
        <dbReference type="Proteomes" id="UP000515211"/>
    </source>
</evidence>
<name>A0A9C6TJW4_ARADU</name>
<feature type="compositionally biased region" description="Polar residues" evidence="1">
    <location>
        <begin position="20"/>
        <end position="38"/>
    </location>
</feature>
<dbReference type="AlphaFoldDB" id="A0A9C6TJW4"/>
<dbReference type="Proteomes" id="UP000515211">
    <property type="component" value="Chromosome 1"/>
</dbReference>
<dbReference type="KEGG" id="adu:127739753"/>
<accession>A0A9C6TJW4</accession>
<reference evidence="3" key="2">
    <citation type="submission" date="2025-08" db="UniProtKB">
        <authorList>
            <consortium name="RefSeq"/>
        </authorList>
    </citation>
    <scope>IDENTIFICATION</scope>
    <source>
        <tissue evidence="3">Whole plant</tissue>
    </source>
</reference>
<dbReference type="GeneID" id="127739753"/>
<proteinExistence type="predicted"/>
<reference evidence="2" key="1">
    <citation type="journal article" date="2016" name="Nat. Genet.">
        <title>The genome sequences of Arachis duranensis and Arachis ipaensis, the diploid ancestors of cultivated peanut.</title>
        <authorList>
            <person name="Bertioli D.J."/>
            <person name="Cannon S.B."/>
            <person name="Froenicke L."/>
            <person name="Huang G."/>
            <person name="Farmer A.D."/>
            <person name="Cannon E.K."/>
            <person name="Liu X."/>
            <person name="Gao D."/>
            <person name="Clevenger J."/>
            <person name="Dash S."/>
            <person name="Ren L."/>
            <person name="Moretzsohn M.C."/>
            <person name="Shirasawa K."/>
            <person name="Huang W."/>
            <person name="Vidigal B."/>
            <person name="Abernathy B."/>
            <person name="Chu Y."/>
            <person name="Niederhuth C.E."/>
            <person name="Umale P."/>
            <person name="Araujo A.C."/>
            <person name="Kozik A."/>
            <person name="Kim K.D."/>
            <person name="Burow M.D."/>
            <person name="Varshney R.K."/>
            <person name="Wang X."/>
            <person name="Zhang X."/>
            <person name="Barkley N."/>
            <person name="Guimaraes P.M."/>
            <person name="Isobe S."/>
            <person name="Guo B."/>
            <person name="Liao B."/>
            <person name="Stalker H.T."/>
            <person name="Schmitz R.J."/>
            <person name="Scheffler B.E."/>
            <person name="Leal-Bertioli S.C."/>
            <person name="Xun X."/>
            <person name="Jackson S.A."/>
            <person name="Michelmore R."/>
            <person name="Ozias-Akins P."/>
        </authorList>
    </citation>
    <scope>NUCLEOTIDE SEQUENCE [LARGE SCALE GENOMIC DNA]</scope>
    <source>
        <strain evidence="2">cv. V14167</strain>
    </source>
</reference>
<gene>
    <name evidence="3" type="primary">LOC127739753</name>
</gene>
<evidence type="ECO:0000256" key="1">
    <source>
        <dbReference type="SAM" id="MobiDB-lite"/>
    </source>
</evidence>
<dbReference type="RefSeq" id="XP_052115372.1">
    <property type="nucleotide sequence ID" value="XM_052259412.1"/>
</dbReference>
<feature type="region of interest" description="Disordered" evidence="1">
    <location>
        <begin position="15"/>
        <end position="40"/>
    </location>
</feature>
<sequence length="213" mass="23477">MDMINLASAIEHGSGRKSLSESLVQDSNFPPTNLSSLPKQFELDKEYNTDVKIDKNSGQGSFPQAADQRRNKVDYGNHGAKMNVEEKQLLLSEILNQQNQGFENIRLESDDASFLESNKFGSVSTSSLYHYYESKMAALIRKNGILEGQLAASLANKEAAEKCLASAIKSRNEMETKLGEALKEMESPREKLGGLELAQEEANNLSSMHGPFG</sequence>
<evidence type="ECO:0000313" key="3">
    <source>
        <dbReference type="RefSeq" id="XP_052115372.1"/>
    </source>
</evidence>
<keyword evidence="2" id="KW-1185">Reference proteome</keyword>
<protein>
    <submittedName>
        <fullName evidence="3">Uncharacterized protein LOC127739753</fullName>
    </submittedName>
</protein>
<organism evidence="2 3">
    <name type="scientific">Arachis duranensis</name>
    <name type="common">Wild peanut</name>
    <dbReference type="NCBI Taxonomy" id="130453"/>
    <lineage>
        <taxon>Eukaryota</taxon>
        <taxon>Viridiplantae</taxon>
        <taxon>Streptophyta</taxon>
        <taxon>Embryophyta</taxon>
        <taxon>Tracheophyta</taxon>
        <taxon>Spermatophyta</taxon>
        <taxon>Magnoliopsida</taxon>
        <taxon>eudicotyledons</taxon>
        <taxon>Gunneridae</taxon>
        <taxon>Pentapetalae</taxon>
        <taxon>rosids</taxon>
        <taxon>fabids</taxon>
        <taxon>Fabales</taxon>
        <taxon>Fabaceae</taxon>
        <taxon>Papilionoideae</taxon>
        <taxon>50 kb inversion clade</taxon>
        <taxon>dalbergioids sensu lato</taxon>
        <taxon>Dalbergieae</taxon>
        <taxon>Pterocarpus clade</taxon>
        <taxon>Arachis</taxon>
    </lineage>
</organism>